<evidence type="ECO:0000259" key="1">
    <source>
        <dbReference type="SMART" id="SM00382"/>
    </source>
</evidence>
<dbReference type="InterPro" id="IPR041685">
    <property type="entry name" value="AAA_GajA/Old/RecF-like"/>
</dbReference>
<gene>
    <name evidence="2" type="ORF">PZL22_001961</name>
</gene>
<dbReference type="InterPro" id="IPR003593">
    <property type="entry name" value="AAA+_ATPase"/>
</dbReference>
<dbReference type="EMBL" id="CP120365">
    <property type="protein sequence ID" value="WHS94255.1"/>
    <property type="molecule type" value="Genomic_DNA"/>
</dbReference>
<dbReference type="SMART" id="SM00382">
    <property type="entry name" value="AAA"/>
    <property type="match status" value="1"/>
</dbReference>
<proteinExistence type="predicted"/>
<evidence type="ECO:0000313" key="2">
    <source>
        <dbReference type="EMBL" id="WHS94255.1"/>
    </source>
</evidence>
<feature type="domain" description="AAA+ ATPase" evidence="1">
    <location>
        <begin position="29"/>
        <end position="418"/>
    </location>
</feature>
<keyword evidence="3" id="KW-1185">Reference proteome</keyword>
<dbReference type="SUPFAM" id="SSF52540">
    <property type="entry name" value="P-loop containing nucleoside triphosphate hydrolases"/>
    <property type="match status" value="1"/>
</dbReference>
<dbReference type="InterPro" id="IPR027417">
    <property type="entry name" value="P-loop_NTPase"/>
</dbReference>
<dbReference type="CDD" id="cd01026">
    <property type="entry name" value="TOPRIM_OLD"/>
    <property type="match status" value="1"/>
</dbReference>
<dbReference type="Proteomes" id="UP001233264">
    <property type="component" value="Chromosome"/>
</dbReference>
<reference evidence="2 3" key="1">
    <citation type="submission" date="2023-03" db="EMBL/GenBank/DDBJ databases">
        <authorList>
            <person name="Menendez E."/>
            <person name="Kaur S."/>
            <person name="Flores-Felix J.D."/>
            <person name="diCenzo G.C."/>
            <person name="Peix A."/>
            <person name="Velazquez E."/>
        </authorList>
    </citation>
    <scope>NUCLEOTIDE SEQUENCE [LARGE SCALE GENOMIC DNA]</scope>
    <source>
        <strain evidence="2 3">CCBAU 71714</strain>
    </source>
</reference>
<dbReference type="InterPro" id="IPR051396">
    <property type="entry name" value="Bact_Antivir_Def_Nuclease"/>
</dbReference>
<sequence>MAAENRSKLVKMTIRNLGCVGNDGLEIELDNIVCIVGRNNSGKSTLLRAYELAKGVVSFVASEDRFQHATLDQPSEILLEVHIPDGIGNVDPRWKTDRDGLRIVKSRWQWSAPDFTRIRTTWDPTGGENGQGDWAADGKAGGADPVFSSRLPRPLRIGSLDDAQKTEEMLLALALGPLLASVEQERTNKESALFKAIASVSSHIDVLSNDHTEHFNDIATKVATGFQGVFPKMDVRLNIAASPLVPKISDLVKAGSSIRIKDGLSDTMLKQQGTGARRALFWAMLQVHNELTRDKEIRDDFRKRLTQDIGNAERKLAGKKIAEDEKAGAERLFDDLQAKLKAHDAGAPIPDSPDDPALPGYLLLIDEPENALHPMAARAAQRHLYKLAESPDWQVLMTTHSPYFINPFEDHTTIVRLERTGDDKAVAVVSPRTYRSDRIEFDGDDKQRLQALQQIDPSFAEIFFGSYPILVEGDTEHAAFMASVVEKQHELINQVTIIRARGKAILAPLVRVMQHFKIDFGIVHDCDPPFKKNGDTNGMWTENKKIRDAILAARQAGITVRHRISIPDFERFLGGDEEAKDKPLTAYLRIAGEQKLGDSVRTLLDQLLTGEQHEPFDVEAFPAGADYMKTLSGHIAEWAGHNGLADEIRFKGKP</sequence>
<dbReference type="CDD" id="cd00267">
    <property type="entry name" value="ABC_ATPase"/>
    <property type="match status" value="1"/>
</dbReference>
<accession>A0ABY8TDA3</accession>
<protein>
    <submittedName>
        <fullName evidence="2">AAA family ATPase</fullName>
    </submittedName>
</protein>
<dbReference type="RefSeq" id="WP_284718632.1">
    <property type="nucleotide sequence ID" value="NZ_CP120365.1"/>
</dbReference>
<dbReference type="Pfam" id="PF20469">
    <property type="entry name" value="OLD-like_TOPRIM"/>
    <property type="match status" value="1"/>
</dbReference>
<organism evidence="2 3">
    <name type="scientific">Sinorhizobium kummerowiae</name>
    <dbReference type="NCBI Taxonomy" id="158892"/>
    <lineage>
        <taxon>Bacteria</taxon>
        <taxon>Pseudomonadati</taxon>
        <taxon>Pseudomonadota</taxon>
        <taxon>Alphaproteobacteria</taxon>
        <taxon>Hyphomicrobiales</taxon>
        <taxon>Rhizobiaceae</taxon>
        <taxon>Sinorhizobium/Ensifer group</taxon>
        <taxon>Sinorhizobium</taxon>
    </lineage>
</organism>
<dbReference type="Gene3D" id="3.40.50.300">
    <property type="entry name" value="P-loop containing nucleotide triphosphate hydrolases"/>
    <property type="match status" value="2"/>
</dbReference>
<evidence type="ECO:0000313" key="3">
    <source>
        <dbReference type="Proteomes" id="UP001233264"/>
    </source>
</evidence>
<name>A0ABY8TDA3_9HYPH</name>
<dbReference type="PANTHER" id="PTHR43581">
    <property type="entry name" value="ATP/GTP PHOSPHATASE"/>
    <property type="match status" value="1"/>
</dbReference>
<dbReference type="Pfam" id="PF13175">
    <property type="entry name" value="AAA_15"/>
    <property type="match status" value="2"/>
</dbReference>
<dbReference type="PANTHER" id="PTHR43581:SF4">
    <property type="entry name" value="ATP_GTP PHOSPHATASE"/>
    <property type="match status" value="1"/>
</dbReference>
<dbReference type="InterPro" id="IPR034139">
    <property type="entry name" value="TOPRIM_OLD"/>
</dbReference>